<dbReference type="AlphaFoldDB" id="V9F1M0"/>
<keyword evidence="3" id="KW-1185">Reference proteome</keyword>
<feature type="coiled-coil region" evidence="1">
    <location>
        <begin position="5"/>
        <end position="56"/>
    </location>
</feature>
<organism evidence="2 3">
    <name type="scientific">Phytophthora nicotianae P1569</name>
    <dbReference type="NCBI Taxonomy" id="1317065"/>
    <lineage>
        <taxon>Eukaryota</taxon>
        <taxon>Sar</taxon>
        <taxon>Stramenopiles</taxon>
        <taxon>Oomycota</taxon>
        <taxon>Peronosporomycetes</taxon>
        <taxon>Peronosporales</taxon>
        <taxon>Peronosporaceae</taxon>
        <taxon>Phytophthora</taxon>
    </lineage>
</organism>
<dbReference type="EMBL" id="ANIZ01001705">
    <property type="protein sequence ID" value="ETI45389.1"/>
    <property type="molecule type" value="Genomic_DNA"/>
</dbReference>
<evidence type="ECO:0000313" key="2">
    <source>
        <dbReference type="EMBL" id="ETI45389.1"/>
    </source>
</evidence>
<comment type="caution">
    <text evidence="2">The sequence shown here is derived from an EMBL/GenBank/DDBJ whole genome shotgun (WGS) entry which is preliminary data.</text>
</comment>
<evidence type="ECO:0000256" key="1">
    <source>
        <dbReference type="SAM" id="Coils"/>
    </source>
</evidence>
<accession>V9F1M0</accession>
<evidence type="ECO:0000313" key="3">
    <source>
        <dbReference type="Proteomes" id="UP000018721"/>
    </source>
</evidence>
<proteinExistence type="predicted"/>
<gene>
    <name evidence="2" type="ORF">F443_10012</name>
</gene>
<name>V9F1M0_PHYNI</name>
<keyword evidence="1" id="KW-0175">Coiled coil</keyword>
<protein>
    <submittedName>
        <fullName evidence="2">Uncharacterized protein</fullName>
    </submittedName>
</protein>
<dbReference type="Proteomes" id="UP000018721">
    <property type="component" value="Unassembled WGS sequence"/>
</dbReference>
<sequence length="82" mass="9657">MDQRIELVRARVEELEKMRDMLDKMLTSLGGMNVEYLELQGRFEEEEERMHALEAELFEEGPDRGQLSFAVLLEMAVNKPRE</sequence>
<reference evidence="2 3" key="1">
    <citation type="submission" date="2013-11" db="EMBL/GenBank/DDBJ databases">
        <title>The Genome Sequence of Phytophthora parasitica P1569.</title>
        <authorList>
            <consortium name="The Broad Institute Genomics Platform"/>
            <person name="Russ C."/>
            <person name="Tyler B."/>
            <person name="Panabieres F."/>
            <person name="Shan W."/>
            <person name="Tripathy S."/>
            <person name="Grunwald N."/>
            <person name="Machado M."/>
            <person name="Johnson C.S."/>
            <person name="Arredondo F."/>
            <person name="Hong C."/>
            <person name="Coffey M."/>
            <person name="Young S.K."/>
            <person name="Zeng Q."/>
            <person name="Gargeya S."/>
            <person name="Fitzgerald M."/>
            <person name="Abouelleil A."/>
            <person name="Alvarado L."/>
            <person name="Chapman S.B."/>
            <person name="Gainer-Dewar J."/>
            <person name="Goldberg J."/>
            <person name="Griggs A."/>
            <person name="Gujja S."/>
            <person name="Hansen M."/>
            <person name="Howarth C."/>
            <person name="Imamovic A."/>
            <person name="Ireland A."/>
            <person name="Larimer J."/>
            <person name="McCowan C."/>
            <person name="Murphy C."/>
            <person name="Pearson M."/>
            <person name="Poon T.W."/>
            <person name="Priest M."/>
            <person name="Roberts A."/>
            <person name="Saif S."/>
            <person name="Shea T."/>
            <person name="Sykes S."/>
            <person name="Wortman J."/>
            <person name="Nusbaum C."/>
            <person name="Birren B."/>
        </authorList>
    </citation>
    <scope>NUCLEOTIDE SEQUENCE [LARGE SCALE GENOMIC DNA]</scope>
    <source>
        <strain evidence="2 3">P1569</strain>
    </source>
</reference>
<dbReference type="HOGENOM" id="CLU_190282_2_0_1"/>